<dbReference type="GO" id="GO:0035556">
    <property type="term" value="P:intracellular signal transduction"/>
    <property type="evidence" value="ECO:0007669"/>
    <property type="project" value="InterPro"/>
</dbReference>
<feature type="transmembrane region" description="Helical" evidence="15">
    <location>
        <begin position="140"/>
        <end position="158"/>
    </location>
</feature>
<evidence type="ECO:0000256" key="2">
    <source>
        <dbReference type="ARBA" id="ARBA00001946"/>
    </source>
</evidence>
<evidence type="ECO:0000313" key="18">
    <source>
        <dbReference type="Proteomes" id="UP001497497"/>
    </source>
</evidence>
<keyword evidence="13 14" id="KW-0456">Lyase</keyword>
<evidence type="ECO:0000313" key="17">
    <source>
        <dbReference type="EMBL" id="CAL1547594.1"/>
    </source>
</evidence>
<evidence type="ECO:0000256" key="3">
    <source>
        <dbReference type="ARBA" id="ARBA00004141"/>
    </source>
</evidence>
<protein>
    <recommendedName>
        <fullName evidence="4">adenylate cyclase</fullName>
        <ecNumber evidence="4">4.6.1.1</ecNumber>
    </recommendedName>
</protein>
<comment type="catalytic activity">
    <reaction evidence="1">
        <text>ATP = 3',5'-cyclic AMP + diphosphate</text>
        <dbReference type="Rhea" id="RHEA:15389"/>
        <dbReference type="ChEBI" id="CHEBI:30616"/>
        <dbReference type="ChEBI" id="CHEBI:33019"/>
        <dbReference type="ChEBI" id="CHEBI:58165"/>
        <dbReference type="EC" id="4.6.1.1"/>
    </reaction>
</comment>
<dbReference type="FunFam" id="3.30.70.1230:FF:000008">
    <property type="entry name" value="Adenylate cyclase type 9"/>
    <property type="match status" value="1"/>
</dbReference>
<dbReference type="InterPro" id="IPR001054">
    <property type="entry name" value="A/G_cyclase"/>
</dbReference>
<proteinExistence type="inferred from homology"/>
<evidence type="ECO:0000256" key="12">
    <source>
        <dbReference type="ARBA" id="ARBA00023136"/>
    </source>
</evidence>
<evidence type="ECO:0000256" key="1">
    <source>
        <dbReference type="ARBA" id="ARBA00001593"/>
    </source>
</evidence>
<keyword evidence="11" id="KW-0115">cAMP biosynthesis</keyword>
<feature type="transmembrane region" description="Helical" evidence="15">
    <location>
        <begin position="170"/>
        <end position="188"/>
    </location>
</feature>
<accession>A0AAV2IRI6</accession>
<keyword evidence="7" id="KW-0547">Nucleotide-binding</keyword>
<dbReference type="SUPFAM" id="SSF55073">
    <property type="entry name" value="Nucleotide cyclase"/>
    <property type="match status" value="1"/>
</dbReference>
<evidence type="ECO:0000256" key="7">
    <source>
        <dbReference type="ARBA" id="ARBA00022741"/>
    </source>
</evidence>
<dbReference type="Gene3D" id="3.30.70.1230">
    <property type="entry name" value="Nucleotide cyclase"/>
    <property type="match status" value="1"/>
</dbReference>
<evidence type="ECO:0000256" key="11">
    <source>
        <dbReference type="ARBA" id="ARBA00022998"/>
    </source>
</evidence>
<keyword evidence="5 15" id="KW-0812">Transmembrane</keyword>
<dbReference type="EMBL" id="CAXITT010001018">
    <property type="protein sequence ID" value="CAL1547594.1"/>
    <property type="molecule type" value="Genomic_DNA"/>
</dbReference>
<evidence type="ECO:0000256" key="10">
    <source>
        <dbReference type="ARBA" id="ARBA00022989"/>
    </source>
</evidence>
<dbReference type="PANTHER" id="PTHR45627">
    <property type="entry name" value="ADENYLATE CYCLASE TYPE 1"/>
    <property type="match status" value="1"/>
</dbReference>
<keyword evidence="9" id="KW-0460">Magnesium</keyword>
<comment type="cofactor">
    <cofactor evidence="2">
        <name>Mg(2+)</name>
        <dbReference type="ChEBI" id="CHEBI:18420"/>
    </cofactor>
</comment>
<dbReference type="PANTHER" id="PTHR45627:SF30">
    <property type="entry name" value="ADENYLATE CYCLASE TYPE 3"/>
    <property type="match status" value="1"/>
</dbReference>
<evidence type="ECO:0000256" key="6">
    <source>
        <dbReference type="ARBA" id="ARBA00022723"/>
    </source>
</evidence>
<evidence type="ECO:0000256" key="15">
    <source>
        <dbReference type="SAM" id="Phobius"/>
    </source>
</evidence>
<dbReference type="CDD" id="cd07302">
    <property type="entry name" value="CHD"/>
    <property type="match status" value="1"/>
</dbReference>
<evidence type="ECO:0000256" key="5">
    <source>
        <dbReference type="ARBA" id="ARBA00022692"/>
    </source>
</evidence>
<feature type="transmembrane region" description="Helical" evidence="15">
    <location>
        <begin position="103"/>
        <end position="120"/>
    </location>
</feature>
<evidence type="ECO:0000256" key="9">
    <source>
        <dbReference type="ARBA" id="ARBA00022842"/>
    </source>
</evidence>
<keyword evidence="8" id="KW-0067">ATP-binding</keyword>
<dbReference type="SMART" id="SM00044">
    <property type="entry name" value="CYCc"/>
    <property type="match status" value="1"/>
</dbReference>
<comment type="similarity">
    <text evidence="14">Belongs to the adenylyl cyclase class-4/guanylyl cyclase family.</text>
</comment>
<name>A0AAV2IRI6_LYMST</name>
<evidence type="ECO:0000259" key="16">
    <source>
        <dbReference type="PROSITE" id="PS50125"/>
    </source>
</evidence>
<dbReference type="InterPro" id="IPR018297">
    <property type="entry name" value="A/G_cyclase_CS"/>
</dbReference>
<comment type="subcellular location">
    <subcellularLocation>
        <location evidence="3">Membrane</location>
        <topology evidence="3">Multi-pass membrane protein</topology>
    </subcellularLocation>
</comment>
<comment type="caution">
    <text evidence="17">The sequence shown here is derived from an EMBL/GenBank/DDBJ whole genome shotgun (WGS) entry which is preliminary data.</text>
</comment>
<dbReference type="GO" id="GO:0006171">
    <property type="term" value="P:cAMP biosynthetic process"/>
    <property type="evidence" value="ECO:0007669"/>
    <property type="project" value="UniProtKB-KW"/>
</dbReference>
<evidence type="ECO:0000256" key="14">
    <source>
        <dbReference type="RuleBase" id="RU000405"/>
    </source>
</evidence>
<keyword evidence="6" id="KW-0479">Metal-binding</keyword>
<dbReference type="AlphaFoldDB" id="A0AAV2IRI6"/>
<dbReference type="Pfam" id="PF00211">
    <property type="entry name" value="Guanylate_cyc"/>
    <property type="match status" value="1"/>
</dbReference>
<dbReference type="GO" id="GO:0005524">
    <property type="term" value="F:ATP binding"/>
    <property type="evidence" value="ECO:0007669"/>
    <property type="project" value="UniProtKB-KW"/>
</dbReference>
<dbReference type="PROSITE" id="PS50125">
    <property type="entry name" value="GUANYLATE_CYCLASE_2"/>
    <property type="match status" value="1"/>
</dbReference>
<evidence type="ECO:0000256" key="13">
    <source>
        <dbReference type="ARBA" id="ARBA00023239"/>
    </source>
</evidence>
<sequence>MCMSMVSMARFPKGLVRFGALIERNRILRLLWGLSACLVFFICDTVPVVSSPSNSYNQTEAAMTEFNTYDPHCHYIVYVTHSVSLVLVAVSSMVNLGHMTKGVLIFLATGLHCLMVLLFIAGPYDYYNKNFNVTRTVCNFINFCSLSFYFYISCVLTNPNSGNHYSHIKYRLLGQMIASAVAMNFFNFQMEFTSRRLYMWKEDSKREKERASDLQRKNEALVYNLLPTHVARDFLGRKKRDSVGNWPTPIIGPFFNQSLNGLECLGFLNEIISDYDELLNLSRFATVVKIKTVGPTYMAASGMVVKETRKDYDMSIQDTWGHLNDLVQFAHALQVVLKKINEQSFNNFILRIGINHGPVIAGVIGARKPHYDIWGNTVNVASRMESTGQSGRIQVVEETKIILEVFGYTFEKRGLIKVKGKGELMTYFLERAIGVDAEDINIPNQVPSLYSSHQTTTSS</sequence>
<evidence type="ECO:0000256" key="4">
    <source>
        <dbReference type="ARBA" id="ARBA00012201"/>
    </source>
</evidence>
<reference evidence="17 18" key="1">
    <citation type="submission" date="2024-04" db="EMBL/GenBank/DDBJ databases">
        <authorList>
            <consortium name="Genoscope - CEA"/>
            <person name="William W."/>
        </authorList>
    </citation>
    <scope>NUCLEOTIDE SEQUENCE [LARGE SCALE GENOMIC DNA]</scope>
</reference>
<keyword evidence="10 15" id="KW-1133">Transmembrane helix</keyword>
<dbReference type="GO" id="GO:0046872">
    <property type="term" value="F:metal ion binding"/>
    <property type="evidence" value="ECO:0007669"/>
    <property type="project" value="UniProtKB-KW"/>
</dbReference>
<feature type="domain" description="Guanylate cyclase" evidence="16">
    <location>
        <begin position="228"/>
        <end position="385"/>
    </location>
</feature>
<dbReference type="InterPro" id="IPR029787">
    <property type="entry name" value="Nucleotide_cyclase"/>
</dbReference>
<dbReference type="GO" id="GO:0005886">
    <property type="term" value="C:plasma membrane"/>
    <property type="evidence" value="ECO:0007669"/>
    <property type="project" value="TreeGrafter"/>
</dbReference>
<keyword evidence="12 15" id="KW-0472">Membrane</keyword>
<organism evidence="17 18">
    <name type="scientific">Lymnaea stagnalis</name>
    <name type="common">Great pond snail</name>
    <name type="synonym">Helix stagnalis</name>
    <dbReference type="NCBI Taxonomy" id="6523"/>
    <lineage>
        <taxon>Eukaryota</taxon>
        <taxon>Metazoa</taxon>
        <taxon>Spiralia</taxon>
        <taxon>Lophotrochozoa</taxon>
        <taxon>Mollusca</taxon>
        <taxon>Gastropoda</taxon>
        <taxon>Heterobranchia</taxon>
        <taxon>Euthyneura</taxon>
        <taxon>Panpulmonata</taxon>
        <taxon>Hygrophila</taxon>
        <taxon>Lymnaeoidea</taxon>
        <taxon>Lymnaeidae</taxon>
        <taxon>Lymnaea</taxon>
    </lineage>
</organism>
<dbReference type="PROSITE" id="PS00452">
    <property type="entry name" value="GUANYLATE_CYCLASE_1"/>
    <property type="match status" value="1"/>
</dbReference>
<keyword evidence="18" id="KW-1185">Reference proteome</keyword>
<evidence type="ECO:0000256" key="8">
    <source>
        <dbReference type="ARBA" id="ARBA00022840"/>
    </source>
</evidence>
<feature type="transmembrane region" description="Helical" evidence="15">
    <location>
        <begin position="75"/>
        <end position="96"/>
    </location>
</feature>
<dbReference type="GO" id="GO:0004016">
    <property type="term" value="F:adenylate cyclase activity"/>
    <property type="evidence" value="ECO:0007669"/>
    <property type="project" value="UniProtKB-EC"/>
</dbReference>
<dbReference type="Proteomes" id="UP001497497">
    <property type="component" value="Unassembled WGS sequence"/>
</dbReference>
<gene>
    <name evidence="17" type="ORF">GSLYS_00020911001</name>
</gene>
<dbReference type="EC" id="4.6.1.1" evidence="4"/>
<dbReference type="GO" id="GO:0007189">
    <property type="term" value="P:adenylate cyclase-activating G protein-coupled receptor signaling pathway"/>
    <property type="evidence" value="ECO:0007669"/>
    <property type="project" value="TreeGrafter"/>
</dbReference>